<evidence type="ECO:0000313" key="4">
    <source>
        <dbReference type="Proteomes" id="UP001500325"/>
    </source>
</evidence>
<dbReference type="Proteomes" id="UP001500325">
    <property type="component" value="Unassembled WGS sequence"/>
</dbReference>
<feature type="compositionally biased region" description="Polar residues" evidence="1">
    <location>
        <begin position="370"/>
        <end position="381"/>
    </location>
</feature>
<feature type="compositionally biased region" description="Gly residues" evidence="1">
    <location>
        <begin position="384"/>
        <end position="395"/>
    </location>
</feature>
<feature type="region of interest" description="Disordered" evidence="1">
    <location>
        <begin position="281"/>
        <end position="395"/>
    </location>
</feature>
<feature type="compositionally biased region" description="Polar residues" evidence="1">
    <location>
        <begin position="89"/>
        <end position="100"/>
    </location>
</feature>
<feature type="compositionally biased region" description="Low complexity" evidence="1">
    <location>
        <begin position="314"/>
        <end position="327"/>
    </location>
</feature>
<dbReference type="EMBL" id="BAABIC010000026">
    <property type="protein sequence ID" value="GAA4708777.1"/>
    <property type="molecule type" value="Genomic_DNA"/>
</dbReference>
<accession>A0ABP8XKP3</accession>
<feature type="region of interest" description="Disordered" evidence="1">
    <location>
        <begin position="221"/>
        <end position="245"/>
    </location>
</feature>
<feature type="transmembrane region" description="Helical" evidence="2">
    <location>
        <begin position="255"/>
        <end position="276"/>
    </location>
</feature>
<feature type="compositionally biased region" description="Polar residues" evidence="1">
    <location>
        <begin position="1"/>
        <end position="13"/>
    </location>
</feature>
<keyword evidence="4" id="KW-1185">Reference proteome</keyword>
<name>A0ABP8XKP3_9PSEU</name>
<organism evidence="3 4">
    <name type="scientific">Pseudonocardia yuanmonensis</name>
    <dbReference type="NCBI Taxonomy" id="1095914"/>
    <lineage>
        <taxon>Bacteria</taxon>
        <taxon>Bacillati</taxon>
        <taxon>Actinomycetota</taxon>
        <taxon>Actinomycetes</taxon>
        <taxon>Pseudonocardiales</taxon>
        <taxon>Pseudonocardiaceae</taxon>
        <taxon>Pseudonocardia</taxon>
    </lineage>
</organism>
<evidence type="ECO:0000313" key="3">
    <source>
        <dbReference type="EMBL" id="GAA4708777.1"/>
    </source>
</evidence>
<feature type="compositionally biased region" description="Low complexity" evidence="1">
    <location>
        <begin position="57"/>
        <end position="88"/>
    </location>
</feature>
<gene>
    <name evidence="3" type="ORF">GCM10023215_57820</name>
</gene>
<feature type="compositionally biased region" description="Low complexity" evidence="1">
    <location>
        <begin position="114"/>
        <end position="128"/>
    </location>
</feature>
<sequence>MAQQHPRPQSSRYPQAEAGPHSRPVPHQPGPPDLPRTGAAQRPGAGRPDDRRPGHPGPQRRSGSGDSTGSAGSRGSSSTRRVGPPSSGVPTQVTTATGPNPATPRPRTPSGGVPTTAISPATGTAATSATIEEKTPDLTVNKVLAGAGAAATTAVFGSFFGATGTVAGAALGSVVTTLGTTIYQRSLDRTKETVLARVKIPGRKDAVVIAEPVDPLATIPLQRRTDEGGGPTMLQPALGDEAPEKTRPWYTRKRLLLAAASTVAAFVVGMVVITGVEWVKGSPISGGTSGTSVSRVVSGSPITPEDDTDGGGSTDTTETTTPTTSAEPTDEQDGSTERPGTEESTGSATATTTPRTGTPTRTTAPGAGSDSGSQTGDQQPTGRSGSGSGGENAGN</sequence>
<comment type="caution">
    <text evidence="3">The sequence shown here is derived from an EMBL/GenBank/DDBJ whole genome shotgun (WGS) entry which is preliminary data.</text>
</comment>
<evidence type="ECO:0000256" key="2">
    <source>
        <dbReference type="SAM" id="Phobius"/>
    </source>
</evidence>
<protein>
    <submittedName>
        <fullName evidence="3">Uncharacterized protein</fullName>
    </submittedName>
</protein>
<feature type="compositionally biased region" description="Low complexity" evidence="1">
    <location>
        <begin position="281"/>
        <end position="303"/>
    </location>
</feature>
<evidence type="ECO:0000256" key="1">
    <source>
        <dbReference type="SAM" id="MobiDB-lite"/>
    </source>
</evidence>
<proteinExistence type="predicted"/>
<feature type="compositionally biased region" description="Low complexity" evidence="1">
    <location>
        <begin position="342"/>
        <end position="368"/>
    </location>
</feature>
<keyword evidence="2" id="KW-0812">Transmembrane</keyword>
<keyword evidence="2" id="KW-0472">Membrane</keyword>
<reference evidence="4" key="1">
    <citation type="journal article" date="2019" name="Int. J. Syst. Evol. Microbiol.">
        <title>The Global Catalogue of Microorganisms (GCM) 10K type strain sequencing project: providing services to taxonomists for standard genome sequencing and annotation.</title>
        <authorList>
            <consortium name="The Broad Institute Genomics Platform"/>
            <consortium name="The Broad Institute Genome Sequencing Center for Infectious Disease"/>
            <person name="Wu L."/>
            <person name="Ma J."/>
        </authorList>
    </citation>
    <scope>NUCLEOTIDE SEQUENCE [LARGE SCALE GENOMIC DNA]</scope>
    <source>
        <strain evidence="4">JCM 18055</strain>
    </source>
</reference>
<feature type="region of interest" description="Disordered" evidence="1">
    <location>
        <begin position="1"/>
        <end position="128"/>
    </location>
</feature>
<keyword evidence="2" id="KW-1133">Transmembrane helix</keyword>